<sequence>MSEMPGDMSKVLDGMSDQHDQMSEVDDMSVVDDMSEGDGEMSGVPDDEFCENESQQYESETSENSILQNEEELHSSHLQDDFDAANNAESEHSIANKLGNWMISSHISQENMKNLLALLKSYIPDLPKDPRTLIKIDISQSYQIAEGCEYVFLGIRRNLEAIAEAGVLDINYRIYVNIDGLPLFRSSLNGFWPILGKTLHSNPFLIAVTYGKNKPPVSFLDDTINELNTLINDPFVCNGKVYNLCPKNIIIICDSPAKSFVRQTKSHGGFFPCDVCTIEGSHDGTRMCYKELNSRKRQHSLFHSEDSAYKEHKVGDSPFLRIDGLDFTTQFPRDPMHLLYLGIMKKLINIWVKDRSASNKKAKLSGLQLRNLSDKLDLMQGFIPTIFSRRPRPLKELDRWKASEFRQFLLYTGPILLKDLVNGEVYQHFLLLHCAIRILCATSDANATKTADSLLQQFVVDSIPLYGEKFSVFNVHNLLHLSTDCNRFGHLETFSAFPFENFLFKLKNCVHNAKAPIKQIQRFANKLSPLPAVKEKNPYKINYKPRIQNSIYSSNGKPIKVKQISVIDGLLVARGQLFELQNDLFNDPIASSTIGLGVFRLSDQEHNFTVDDSDIKFISVPFKQNYVIVQLLSETHKSYHLRE</sequence>
<feature type="compositionally biased region" description="Acidic residues" evidence="1">
    <location>
        <begin position="23"/>
        <end position="51"/>
    </location>
</feature>
<name>A0A6A7G2Q7_9CRUS</name>
<protein>
    <submittedName>
        <fullName evidence="2">Transposase domain-containing protein</fullName>
    </submittedName>
</protein>
<proteinExistence type="evidence at transcript level"/>
<accession>A0A6A7G2Q7</accession>
<feature type="compositionally biased region" description="Polar residues" evidence="1">
    <location>
        <begin position="52"/>
        <end position="66"/>
    </location>
</feature>
<dbReference type="AlphaFoldDB" id="A0A6A7G2Q7"/>
<evidence type="ECO:0000313" key="2">
    <source>
        <dbReference type="EMBL" id="LAC25166.1"/>
    </source>
</evidence>
<dbReference type="PANTHER" id="PTHR33053">
    <property type="entry name" value="PROTEIN, PUTATIVE-RELATED"/>
    <property type="match status" value="1"/>
</dbReference>
<reference evidence="2" key="1">
    <citation type="submission" date="2017-11" db="EMBL/GenBank/DDBJ databases">
        <title>The sensing device of the deep-sea amphipod.</title>
        <authorList>
            <person name="Kobayashi H."/>
            <person name="Nagahama T."/>
            <person name="Arai W."/>
            <person name="Sasagawa Y."/>
            <person name="Umeda M."/>
            <person name="Hayashi T."/>
            <person name="Nikaido I."/>
            <person name="Watanabe H."/>
            <person name="Oguri K."/>
            <person name="Kitazato H."/>
            <person name="Fujioka K."/>
            <person name="Kido Y."/>
            <person name="Takami H."/>
        </authorList>
    </citation>
    <scope>NUCLEOTIDE SEQUENCE</scope>
    <source>
        <tissue evidence="2">Whole body</tissue>
    </source>
</reference>
<evidence type="ECO:0000256" key="1">
    <source>
        <dbReference type="SAM" id="MobiDB-lite"/>
    </source>
</evidence>
<feature type="region of interest" description="Disordered" evidence="1">
    <location>
        <begin position="1"/>
        <end position="66"/>
    </location>
</feature>
<dbReference type="PANTHER" id="PTHR33053:SF25">
    <property type="entry name" value="TRANSPOSASE DOMAIN-CONTAINING PROTEIN"/>
    <property type="match status" value="1"/>
</dbReference>
<organism evidence="2">
    <name type="scientific">Hirondellea gigas</name>
    <dbReference type="NCBI Taxonomy" id="1518452"/>
    <lineage>
        <taxon>Eukaryota</taxon>
        <taxon>Metazoa</taxon>
        <taxon>Ecdysozoa</taxon>
        <taxon>Arthropoda</taxon>
        <taxon>Crustacea</taxon>
        <taxon>Multicrustacea</taxon>
        <taxon>Malacostraca</taxon>
        <taxon>Eumalacostraca</taxon>
        <taxon>Peracarida</taxon>
        <taxon>Amphipoda</taxon>
        <taxon>Amphilochidea</taxon>
        <taxon>Lysianassida</taxon>
        <taxon>Lysianassidira</taxon>
        <taxon>Lysianassoidea</taxon>
        <taxon>Lysianassidae</taxon>
        <taxon>Hirondellea</taxon>
    </lineage>
</organism>
<dbReference type="EMBL" id="IACT01006025">
    <property type="protein sequence ID" value="LAC25166.1"/>
    <property type="molecule type" value="mRNA"/>
</dbReference>